<dbReference type="InterPro" id="IPR007055">
    <property type="entry name" value="BON_dom"/>
</dbReference>
<protein>
    <submittedName>
        <fullName evidence="3">BON domain-containing protein</fullName>
    </submittedName>
</protein>
<feature type="domain" description="BON" evidence="2">
    <location>
        <begin position="225"/>
        <end position="292"/>
    </location>
</feature>
<sequence>MRQDKDAKPQSDPSRDTPPAHQRAGHREDDPGRHPDPAGGQDGRTRGAQDHESRKSGQFGADEPDYGRPKGQRPEDYVGGEANEAGPQYEEGGRYPGTRGGGDQPRGADPEDPEPDPRGRHPGSAPGKAPGTRAVGRDTPVRSRSADPGQSSYGGFSHEDPSYQRQQMNDVEDLDFYRRARDPWGRQPGLETDPAREEREQWRAAQSRAMHDAPTYIDPRGYVRSDERVREFVCERLATSGLDVSDVSVEVADGAVTLEGTVADRRVKHRVEDCVDSCIGVKDVDNRIRVALRGR</sequence>
<dbReference type="Proteomes" id="UP000217005">
    <property type="component" value="Unassembled WGS sequence"/>
</dbReference>
<evidence type="ECO:0000259" key="2">
    <source>
        <dbReference type="PROSITE" id="PS50914"/>
    </source>
</evidence>
<feature type="compositionally biased region" description="Basic and acidic residues" evidence="1">
    <location>
        <begin position="65"/>
        <end position="76"/>
    </location>
</feature>
<evidence type="ECO:0000256" key="1">
    <source>
        <dbReference type="SAM" id="MobiDB-lite"/>
    </source>
</evidence>
<feature type="compositionally biased region" description="Basic and acidic residues" evidence="1">
    <location>
        <begin position="25"/>
        <end position="36"/>
    </location>
</feature>
<dbReference type="PROSITE" id="PS50914">
    <property type="entry name" value="BON"/>
    <property type="match status" value="1"/>
</dbReference>
<dbReference type="Pfam" id="PF04972">
    <property type="entry name" value="BON"/>
    <property type="match status" value="1"/>
</dbReference>
<dbReference type="OrthoDB" id="8963247at2"/>
<evidence type="ECO:0000313" key="3">
    <source>
        <dbReference type="EMBL" id="OZI35255.1"/>
    </source>
</evidence>
<organism evidence="3 4">
    <name type="scientific">Bordetella genomosp. 1</name>
    <dbReference type="NCBI Taxonomy" id="1395607"/>
    <lineage>
        <taxon>Bacteria</taxon>
        <taxon>Pseudomonadati</taxon>
        <taxon>Pseudomonadota</taxon>
        <taxon>Betaproteobacteria</taxon>
        <taxon>Burkholderiales</taxon>
        <taxon>Alcaligenaceae</taxon>
        <taxon>Bordetella</taxon>
    </lineage>
</organism>
<dbReference type="RefSeq" id="WP_094826065.1">
    <property type="nucleotide sequence ID" value="NZ_NEVL01000003.1"/>
</dbReference>
<feature type="region of interest" description="Disordered" evidence="1">
    <location>
        <begin position="1"/>
        <end position="166"/>
    </location>
</feature>
<feature type="compositionally biased region" description="Basic and acidic residues" evidence="1">
    <location>
        <begin position="43"/>
        <end position="55"/>
    </location>
</feature>
<dbReference type="EMBL" id="NEVL01000003">
    <property type="protein sequence ID" value="OZI35255.1"/>
    <property type="molecule type" value="Genomic_DNA"/>
</dbReference>
<dbReference type="AlphaFoldDB" id="A0A261SDM9"/>
<feature type="compositionally biased region" description="Gly residues" evidence="1">
    <location>
        <begin position="94"/>
        <end position="104"/>
    </location>
</feature>
<name>A0A261SDM9_9BORD</name>
<feature type="region of interest" description="Disordered" evidence="1">
    <location>
        <begin position="179"/>
        <end position="216"/>
    </location>
</feature>
<feature type="compositionally biased region" description="Basic and acidic residues" evidence="1">
    <location>
        <begin position="1"/>
        <end position="15"/>
    </location>
</feature>
<comment type="caution">
    <text evidence="3">The sequence shown here is derived from an EMBL/GenBank/DDBJ whole genome shotgun (WGS) entry which is preliminary data.</text>
</comment>
<feature type="compositionally biased region" description="Basic and acidic residues" evidence="1">
    <location>
        <begin position="135"/>
        <end position="145"/>
    </location>
</feature>
<gene>
    <name evidence="3" type="ORF">CEG14_09115</name>
</gene>
<reference evidence="3 4" key="1">
    <citation type="submission" date="2017-05" db="EMBL/GenBank/DDBJ databases">
        <title>Complete and WGS of Bordetella genogroups.</title>
        <authorList>
            <person name="Spilker T."/>
            <person name="LiPuma J."/>
        </authorList>
    </citation>
    <scope>NUCLEOTIDE SEQUENCE [LARGE SCALE GENOMIC DNA]</scope>
    <source>
        <strain evidence="3 4">AU17610</strain>
    </source>
</reference>
<proteinExistence type="predicted"/>
<dbReference type="Gene3D" id="3.30.1340.30">
    <property type="match status" value="1"/>
</dbReference>
<feature type="compositionally biased region" description="Basic and acidic residues" evidence="1">
    <location>
        <begin position="193"/>
        <end position="202"/>
    </location>
</feature>
<accession>A0A261SDM9</accession>
<evidence type="ECO:0000313" key="4">
    <source>
        <dbReference type="Proteomes" id="UP000217005"/>
    </source>
</evidence>